<evidence type="ECO:0000256" key="2">
    <source>
        <dbReference type="SAM" id="Phobius"/>
    </source>
</evidence>
<dbReference type="Pfam" id="PF03703">
    <property type="entry name" value="bPH_2"/>
    <property type="match status" value="1"/>
</dbReference>
<evidence type="ECO:0000313" key="4">
    <source>
        <dbReference type="EMBL" id="HEG91372.1"/>
    </source>
</evidence>
<proteinExistence type="predicted"/>
<dbReference type="InterPro" id="IPR005182">
    <property type="entry name" value="YdbS-like_PH"/>
</dbReference>
<keyword evidence="2" id="KW-1133">Transmembrane helix</keyword>
<sequence>MSSSPVADGDGRLALDLAPRPEPPERVDPRALRAWQVSGAISAMTTLVVALAVAAVAWRLGLSWPLACLPPLLAIVAVPFWVWFIPRVRWRRWRYAVSDRDIELQQGVLIVTRTLIPMSRVQHVDTRQGPILRHYGLASVAIATAAGTKEIPALAVEVADALRDRIAALAGVAEDV</sequence>
<name>A0A831T8S7_9BACT</name>
<evidence type="ECO:0000259" key="3">
    <source>
        <dbReference type="Pfam" id="PF03703"/>
    </source>
</evidence>
<gene>
    <name evidence="4" type="ORF">ENP34_08010</name>
</gene>
<protein>
    <recommendedName>
        <fullName evidence="3">YdbS-like PH domain-containing protein</fullName>
    </recommendedName>
</protein>
<evidence type="ECO:0000256" key="1">
    <source>
        <dbReference type="SAM" id="MobiDB-lite"/>
    </source>
</evidence>
<dbReference type="PANTHER" id="PTHR34473:SF2">
    <property type="entry name" value="UPF0699 TRANSMEMBRANE PROTEIN YDBT"/>
    <property type="match status" value="1"/>
</dbReference>
<reference evidence="4" key="1">
    <citation type="journal article" date="2020" name="mSystems">
        <title>Genome- and Community-Level Interaction Insights into Carbon Utilization and Element Cycling Functions of Hydrothermarchaeota in Hydrothermal Sediment.</title>
        <authorList>
            <person name="Zhou Z."/>
            <person name="Liu Y."/>
            <person name="Xu W."/>
            <person name="Pan J."/>
            <person name="Luo Z.H."/>
            <person name="Li M."/>
        </authorList>
    </citation>
    <scope>NUCLEOTIDE SEQUENCE [LARGE SCALE GENOMIC DNA]</scope>
    <source>
        <strain evidence="4">SpSt-210</strain>
    </source>
</reference>
<dbReference type="PANTHER" id="PTHR34473">
    <property type="entry name" value="UPF0699 TRANSMEMBRANE PROTEIN YDBS"/>
    <property type="match status" value="1"/>
</dbReference>
<feature type="domain" description="YdbS-like PH" evidence="3">
    <location>
        <begin position="90"/>
        <end position="166"/>
    </location>
</feature>
<dbReference type="EMBL" id="DSIY01000192">
    <property type="protein sequence ID" value="HEG91372.1"/>
    <property type="molecule type" value="Genomic_DNA"/>
</dbReference>
<organism evidence="4">
    <name type="scientific">Thermorudis peleae</name>
    <dbReference type="NCBI Taxonomy" id="1382356"/>
    <lineage>
        <taxon>Bacteria</taxon>
        <taxon>Pseudomonadati</taxon>
        <taxon>Thermomicrobiota</taxon>
        <taxon>Thermomicrobia</taxon>
        <taxon>Thermomicrobia incertae sedis</taxon>
        <taxon>Thermorudis</taxon>
    </lineage>
</organism>
<keyword evidence="2" id="KW-0472">Membrane</keyword>
<dbReference type="AlphaFoldDB" id="A0A831T8S7"/>
<feature type="transmembrane region" description="Helical" evidence="2">
    <location>
        <begin position="34"/>
        <end position="58"/>
    </location>
</feature>
<keyword evidence="2" id="KW-0812">Transmembrane</keyword>
<comment type="caution">
    <text evidence="4">The sequence shown here is derived from an EMBL/GenBank/DDBJ whole genome shotgun (WGS) entry which is preliminary data.</text>
</comment>
<accession>A0A831T8S7</accession>
<feature type="region of interest" description="Disordered" evidence="1">
    <location>
        <begin position="1"/>
        <end position="26"/>
    </location>
</feature>
<feature type="transmembrane region" description="Helical" evidence="2">
    <location>
        <begin position="64"/>
        <end position="85"/>
    </location>
</feature>